<gene>
    <name evidence="1" type="ORF">BKA55DRAFT_578816</name>
</gene>
<organism evidence="1 2">
    <name type="scientific">Fusarium redolens</name>
    <dbReference type="NCBI Taxonomy" id="48865"/>
    <lineage>
        <taxon>Eukaryota</taxon>
        <taxon>Fungi</taxon>
        <taxon>Dikarya</taxon>
        <taxon>Ascomycota</taxon>
        <taxon>Pezizomycotina</taxon>
        <taxon>Sordariomycetes</taxon>
        <taxon>Hypocreomycetidae</taxon>
        <taxon>Hypocreales</taxon>
        <taxon>Nectriaceae</taxon>
        <taxon>Fusarium</taxon>
        <taxon>Fusarium redolens species complex</taxon>
    </lineage>
</organism>
<dbReference type="RefSeq" id="XP_046045076.1">
    <property type="nucleotide sequence ID" value="XM_046193766.1"/>
</dbReference>
<dbReference type="OrthoDB" id="10577561at2759"/>
<dbReference type="EMBL" id="JAGMUX010000016">
    <property type="protein sequence ID" value="KAH7236946.1"/>
    <property type="molecule type" value="Genomic_DNA"/>
</dbReference>
<keyword evidence="2" id="KW-1185">Reference proteome</keyword>
<accession>A0A9P9GDM3</accession>
<comment type="caution">
    <text evidence="1">The sequence shown here is derived from an EMBL/GenBank/DDBJ whole genome shotgun (WGS) entry which is preliminary data.</text>
</comment>
<protein>
    <submittedName>
        <fullName evidence="1">Uncharacterized protein</fullName>
    </submittedName>
</protein>
<reference evidence="1" key="1">
    <citation type="journal article" date="2021" name="Nat. Commun.">
        <title>Genetic determinants of endophytism in the Arabidopsis root mycobiome.</title>
        <authorList>
            <person name="Mesny F."/>
            <person name="Miyauchi S."/>
            <person name="Thiergart T."/>
            <person name="Pickel B."/>
            <person name="Atanasova L."/>
            <person name="Karlsson M."/>
            <person name="Huettel B."/>
            <person name="Barry K.W."/>
            <person name="Haridas S."/>
            <person name="Chen C."/>
            <person name="Bauer D."/>
            <person name="Andreopoulos W."/>
            <person name="Pangilinan J."/>
            <person name="LaButti K."/>
            <person name="Riley R."/>
            <person name="Lipzen A."/>
            <person name="Clum A."/>
            <person name="Drula E."/>
            <person name="Henrissat B."/>
            <person name="Kohler A."/>
            <person name="Grigoriev I.V."/>
            <person name="Martin F.M."/>
            <person name="Hacquard S."/>
        </authorList>
    </citation>
    <scope>NUCLEOTIDE SEQUENCE</scope>
    <source>
        <strain evidence="1">MPI-CAGE-AT-0023</strain>
    </source>
</reference>
<proteinExistence type="predicted"/>
<dbReference type="Proteomes" id="UP000720189">
    <property type="component" value="Unassembled WGS sequence"/>
</dbReference>
<evidence type="ECO:0000313" key="1">
    <source>
        <dbReference type="EMBL" id="KAH7236946.1"/>
    </source>
</evidence>
<name>A0A9P9GDM3_FUSRE</name>
<evidence type="ECO:0000313" key="2">
    <source>
        <dbReference type="Proteomes" id="UP000720189"/>
    </source>
</evidence>
<sequence length="56" mass="6030">MASSCGDFIDPCQSDQIMNLSITPPHEKKKSRCGFMGVVTSSTASPPTCRLLRLSV</sequence>
<dbReference type="GeneID" id="70223720"/>
<dbReference type="AlphaFoldDB" id="A0A9P9GDM3"/>